<dbReference type="OrthoDB" id="9811084at2"/>
<reference evidence="5 7" key="3">
    <citation type="submission" date="2018-07" db="EMBL/GenBank/DDBJ databases">
        <title>Genomic and Epidemiologic Investigation of an Indolent Hospital Outbreak.</title>
        <authorList>
            <person name="Johnson R.C."/>
            <person name="Deming C."/>
            <person name="Conlan S."/>
            <person name="Zellmer C.J."/>
            <person name="Michelin A.V."/>
            <person name="Lee-Lin S."/>
            <person name="Thomas P.J."/>
            <person name="Park M."/>
            <person name="Weingarten R.A."/>
            <person name="Less J."/>
            <person name="Dekker J.P."/>
            <person name="Frank K.M."/>
            <person name="Musser K.A."/>
            <person name="Mcquiston J.R."/>
            <person name="Henderson D.K."/>
            <person name="Lau A.F."/>
            <person name="Palmore T.N."/>
            <person name="Segre J.A."/>
        </authorList>
    </citation>
    <scope>NUCLEOTIDE SEQUENCE [LARGE SCALE GENOMIC DNA]</scope>
    <source>
        <strain evidence="5 7">SK-NIH.Env10_0317</strain>
    </source>
</reference>
<evidence type="ECO:0000259" key="3">
    <source>
        <dbReference type="PROSITE" id="PS50977"/>
    </source>
</evidence>
<dbReference type="InterPro" id="IPR050624">
    <property type="entry name" value="HTH-type_Tx_Regulator"/>
</dbReference>
<dbReference type="STRING" id="93064.BRX40_08265"/>
<name>A0A1L6J9B0_9SPHN</name>
<proteinExistence type="predicted"/>
<dbReference type="PANTHER" id="PTHR43479">
    <property type="entry name" value="ACREF/ENVCD OPERON REPRESSOR-RELATED"/>
    <property type="match status" value="1"/>
</dbReference>
<evidence type="ECO:0000313" key="5">
    <source>
        <dbReference type="EMBL" id="RSV01424.1"/>
    </source>
</evidence>
<dbReference type="AlphaFoldDB" id="A0A1L6J9B0"/>
<dbReference type="Pfam" id="PF00440">
    <property type="entry name" value="TetR_N"/>
    <property type="match status" value="1"/>
</dbReference>
<gene>
    <name evidence="4" type="ORF">BRX40_08265</name>
    <name evidence="5" type="ORF">CA257_14605</name>
</gene>
<organism evidence="4 6">
    <name type="scientific">Sphingomonas koreensis</name>
    <dbReference type="NCBI Taxonomy" id="93064"/>
    <lineage>
        <taxon>Bacteria</taxon>
        <taxon>Pseudomonadati</taxon>
        <taxon>Pseudomonadota</taxon>
        <taxon>Alphaproteobacteria</taxon>
        <taxon>Sphingomonadales</taxon>
        <taxon>Sphingomonadaceae</taxon>
        <taxon>Sphingomonas</taxon>
    </lineage>
</organism>
<dbReference type="EMBL" id="QQWO01000012">
    <property type="protein sequence ID" value="RSV01424.1"/>
    <property type="molecule type" value="Genomic_DNA"/>
</dbReference>
<dbReference type="InterPro" id="IPR009057">
    <property type="entry name" value="Homeodomain-like_sf"/>
</dbReference>
<evidence type="ECO:0000313" key="7">
    <source>
        <dbReference type="Proteomes" id="UP000286681"/>
    </source>
</evidence>
<dbReference type="KEGG" id="skr:BRX40_08265"/>
<reference evidence="4" key="1">
    <citation type="submission" date="2016-12" db="EMBL/GenBank/DDBJ databases">
        <title>Whole genome sequencing of Sphingomonas koreensis.</title>
        <authorList>
            <person name="Conlan S."/>
            <person name="Thomas P.J."/>
            <person name="Mullikin J."/>
            <person name="Palmore T.N."/>
            <person name="Frank K.M."/>
            <person name="Segre J.A."/>
        </authorList>
    </citation>
    <scope>NUCLEOTIDE SEQUENCE</scope>
    <source>
        <strain evidence="4">ABOJV</strain>
    </source>
</reference>
<dbReference type="GO" id="GO:0003677">
    <property type="term" value="F:DNA binding"/>
    <property type="evidence" value="ECO:0007669"/>
    <property type="project" value="UniProtKB-UniRule"/>
</dbReference>
<dbReference type="Proteomes" id="UP000286681">
    <property type="component" value="Unassembled WGS sequence"/>
</dbReference>
<dbReference type="EMBL" id="CP018820">
    <property type="protein sequence ID" value="APR52427.1"/>
    <property type="molecule type" value="Genomic_DNA"/>
</dbReference>
<accession>A0A1L6J9B0</accession>
<evidence type="ECO:0000256" key="2">
    <source>
        <dbReference type="PROSITE-ProRule" id="PRU00335"/>
    </source>
</evidence>
<dbReference type="GeneID" id="44132550"/>
<evidence type="ECO:0000313" key="6">
    <source>
        <dbReference type="Proteomes" id="UP000185161"/>
    </source>
</evidence>
<keyword evidence="6" id="KW-1185">Reference proteome</keyword>
<dbReference type="Gene3D" id="1.10.357.10">
    <property type="entry name" value="Tetracycline Repressor, domain 2"/>
    <property type="match status" value="1"/>
</dbReference>
<feature type="DNA-binding region" description="H-T-H motif" evidence="2">
    <location>
        <begin position="33"/>
        <end position="52"/>
    </location>
</feature>
<protein>
    <submittedName>
        <fullName evidence="5">TetR family transcriptional regulator</fullName>
    </submittedName>
</protein>
<dbReference type="PROSITE" id="PS50977">
    <property type="entry name" value="HTH_TETR_2"/>
    <property type="match status" value="1"/>
</dbReference>
<sequence>MEGTPYPRTGRTREAILSAFRDLALERRYDAIRITDLTTVARIGRATFYEHFRGKDEVLLAAMEPVLDPMARAALGRPVEAHLRATLGHIWQQRFVGRILLASSAGEKLQRHLTGMIAAGLDEGQAPAALPAAAIAAAQLTMLRLWLGGAAPCPVQALARQMMACSRIAQP</sequence>
<reference evidence="6" key="2">
    <citation type="submission" date="2016-12" db="EMBL/GenBank/DDBJ databases">
        <title>Whole genome sequencing of Sphingomonas sp. ABOJV.</title>
        <authorList>
            <person name="Conlan S."/>
            <person name="Thomas P.J."/>
            <person name="Mullikin J."/>
            <person name="Palmore T.N."/>
            <person name="Frank K.M."/>
            <person name="Segre J.A."/>
        </authorList>
    </citation>
    <scope>NUCLEOTIDE SEQUENCE [LARGE SCALE GENOMIC DNA]</scope>
    <source>
        <strain evidence="6">ABOJV</strain>
    </source>
</reference>
<evidence type="ECO:0000313" key="4">
    <source>
        <dbReference type="EMBL" id="APR52427.1"/>
    </source>
</evidence>
<feature type="domain" description="HTH tetR-type" evidence="3">
    <location>
        <begin position="10"/>
        <end position="70"/>
    </location>
</feature>
<keyword evidence="1 2" id="KW-0238">DNA-binding</keyword>
<dbReference type="RefSeq" id="WP_075151273.1">
    <property type="nucleotide sequence ID" value="NZ_CP018820.1"/>
</dbReference>
<dbReference type="Proteomes" id="UP000185161">
    <property type="component" value="Chromosome"/>
</dbReference>
<dbReference type="SUPFAM" id="SSF46689">
    <property type="entry name" value="Homeodomain-like"/>
    <property type="match status" value="1"/>
</dbReference>
<dbReference type="InterPro" id="IPR001647">
    <property type="entry name" value="HTH_TetR"/>
</dbReference>
<evidence type="ECO:0000256" key="1">
    <source>
        <dbReference type="ARBA" id="ARBA00023125"/>
    </source>
</evidence>
<dbReference type="PANTHER" id="PTHR43479:SF11">
    <property type="entry name" value="ACREF_ENVCD OPERON REPRESSOR-RELATED"/>
    <property type="match status" value="1"/>
</dbReference>